<feature type="transmembrane region" description="Helical" evidence="1">
    <location>
        <begin position="95"/>
        <end position="114"/>
    </location>
</feature>
<feature type="transmembrane region" description="Helical" evidence="1">
    <location>
        <begin position="66"/>
        <end position="89"/>
    </location>
</feature>
<proteinExistence type="predicted"/>
<comment type="caution">
    <text evidence="2">The sequence shown here is derived from an EMBL/GenBank/DDBJ whole genome shotgun (WGS) entry which is preliminary data.</text>
</comment>
<organism evidence="2 3">
    <name type="scientific">Ruminococcus albus 8</name>
    <dbReference type="NCBI Taxonomy" id="246199"/>
    <lineage>
        <taxon>Bacteria</taxon>
        <taxon>Bacillati</taxon>
        <taxon>Bacillota</taxon>
        <taxon>Clostridia</taxon>
        <taxon>Eubacteriales</taxon>
        <taxon>Oscillospiraceae</taxon>
        <taxon>Ruminococcus</taxon>
    </lineage>
</organism>
<dbReference type="RefSeq" id="WP_002850170.1">
    <property type="nucleotide sequence ID" value="NZ_ADKM02000086.1"/>
</dbReference>
<keyword evidence="1" id="KW-0812">Transmembrane</keyword>
<dbReference type="AlphaFoldDB" id="E9SD59"/>
<keyword evidence="1" id="KW-0472">Membrane</keyword>
<feature type="transmembrane region" description="Helical" evidence="1">
    <location>
        <begin position="20"/>
        <end position="40"/>
    </location>
</feature>
<evidence type="ECO:0000256" key="1">
    <source>
        <dbReference type="SAM" id="Phobius"/>
    </source>
</evidence>
<evidence type="ECO:0008006" key="4">
    <source>
        <dbReference type="Google" id="ProtNLM"/>
    </source>
</evidence>
<protein>
    <recommendedName>
        <fullName evidence="4">Stage II sporulation protein M</fullName>
    </recommendedName>
</protein>
<sequence length="203" mass="21087">MQTSIERVEGEKTVYRRGSFAFLCGAAIVGVLLGAMCFCLNSEQAGRLMFFGTSLGERAAMDYGRLMAGSLLGSTAFLLGLALAGFCALGQPFELALLVLRGMGLGCMLTEVYSAVGKSNVLYAAGLLLPGAIISLLGLVAAAREALCLSNIYLRVTLSSRGGEGLVAAVKLYGAKLLVIEAILALAAGVDTICSYLFIGRLV</sequence>
<feature type="transmembrane region" description="Helical" evidence="1">
    <location>
        <begin position="177"/>
        <end position="199"/>
    </location>
</feature>
<evidence type="ECO:0000313" key="2">
    <source>
        <dbReference type="EMBL" id="EGC02797.1"/>
    </source>
</evidence>
<name>E9SD59_RUMAL</name>
<keyword evidence="1" id="KW-1133">Transmembrane helix</keyword>
<keyword evidence="3" id="KW-1185">Reference proteome</keyword>
<dbReference type="OrthoDB" id="1820501at2"/>
<reference evidence="2 3" key="1">
    <citation type="submission" date="2011-02" db="EMBL/GenBank/DDBJ databases">
        <authorList>
            <person name="Nelson K.E."/>
            <person name="Sutton G."/>
            <person name="Torralba M."/>
            <person name="Durkin S."/>
            <person name="Harkins D."/>
            <person name="Montgomery R."/>
            <person name="Ziemer C."/>
            <person name="Klaassens E."/>
            <person name="Ocuiv P."/>
            <person name="Morrison M."/>
        </authorList>
    </citation>
    <scope>NUCLEOTIDE SEQUENCE [LARGE SCALE GENOMIC DNA]</scope>
    <source>
        <strain evidence="2 3">8</strain>
    </source>
</reference>
<accession>E9SD59</accession>
<dbReference type="eggNOG" id="ENOG5033HN2">
    <property type="taxonomic scope" value="Bacteria"/>
</dbReference>
<dbReference type="Proteomes" id="UP000004259">
    <property type="component" value="Unassembled WGS sequence"/>
</dbReference>
<dbReference type="STRING" id="246199.CUS_6075"/>
<gene>
    <name evidence="2" type="ORF">CUS_6075</name>
</gene>
<evidence type="ECO:0000313" key="3">
    <source>
        <dbReference type="Proteomes" id="UP000004259"/>
    </source>
</evidence>
<dbReference type="EMBL" id="ADKM02000086">
    <property type="protein sequence ID" value="EGC02797.1"/>
    <property type="molecule type" value="Genomic_DNA"/>
</dbReference>
<feature type="transmembrane region" description="Helical" evidence="1">
    <location>
        <begin position="121"/>
        <end position="143"/>
    </location>
</feature>